<name>A0A386HLD5_9BACT</name>
<evidence type="ECO:0000313" key="1">
    <source>
        <dbReference type="EMBL" id="AYD46707.1"/>
    </source>
</evidence>
<protein>
    <submittedName>
        <fullName evidence="1">Uncharacterized protein</fullName>
    </submittedName>
</protein>
<sequence>MNFFLLTTNGQPKTIHSYRNGIYENLWRYKNYELQNKAYVKIVFLNDSIFLYTISDNRRKIAFNTTNLSELSYIGRKILYKSEKKWFIIRDDADVGYSISHDEFTDTTNRMDFMGAVNFDWKHSKYNHTPEQSKNPYEIYEVQFYKDSFYVRSFRTFEPDNGDIGMHYKIDDASGNYFSLDSMDISNICENCFFPAKIKTDCIAKFIPIPENIPGNSIAYNFKPNERVLVSKNTYLTQKVH</sequence>
<dbReference type="Proteomes" id="UP000266118">
    <property type="component" value="Chromosome"/>
</dbReference>
<dbReference type="OrthoDB" id="669753at2"/>
<proteinExistence type="predicted"/>
<evidence type="ECO:0000313" key="2">
    <source>
        <dbReference type="Proteomes" id="UP000266118"/>
    </source>
</evidence>
<organism evidence="1 2">
    <name type="scientific">Arachidicoccus soli</name>
    <dbReference type="NCBI Taxonomy" id="2341117"/>
    <lineage>
        <taxon>Bacteria</taxon>
        <taxon>Pseudomonadati</taxon>
        <taxon>Bacteroidota</taxon>
        <taxon>Chitinophagia</taxon>
        <taxon>Chitinophagales</taxon>
        <taxon>Chitinophagaceae</taxon>
        <taxon>Arachidicoccus</taxon>
    </lineage>
</organism>
<reference evidence="1 2" key="1">
    <citation type="submission" date="2018-09" db="EMBL/GenBank/DDBJ databases">
        <title>Arachidicoccus sp. nov., a bacterium isolated from soil.</title>
        <authorList>
            <person name="Weon H.-Y."/>
            <person name="Kwon S.-W."/>
            <person name="Lee S.A."/>
        </authorList>
    </citation>
    <scope>NUCLEOTIDE SEQUENCE [LARGE SCALE GENOMIC DNA]</scope>
    <source>
        <strain evidence="1 2">KIS59-12</strain>
    </source>
</reference>
<dbReference type="AlphaFoldDB" id="A0A386HLD5"/>
<gene>
    <name evidence="1" type="ORF">D6B99_03195</name>
</gene>
<accession>A0A386HLD5</accession>
<dbReference type="KEGG" id="ark:D6B99_03195"/>
<dbReference type="EMBL" id="CP032489">
    <property type="protein sequence ID" value="AYD46707.1"/>
    <property type="molecule type" value="Genomic_DNA"/>
</dbReference>
<keyword evidence="2" id="KW-1185">Reference proteome</keyword>